<gene>
    <name evidence="1" type="ORF">L6164_004113</name>
</gene>
<keyword evidence="2" id="KW-1185">Reference proteome</keyword>
<reference evidence="1 2" key="1">
    <citation type="journal article" date="2022" name="DNA Res.">
        <title>Chromosomal-level genome assembly of the orchid tree Bauhinia variegata (Leguminosae; Cercidoideae) supports the allotetraploid origin hypothesis of Bauhinia.</title>
        <authorList>
            <person name="Zhong Y."/>
            <person name="Chen Y."/>
            <person name="Zheng D."/>
            <person name="Pang J."/>
            <person name="Liu Y."/>
            <person name="Luo S."/>
            <person name="Meng S."/>
            <person name="Qian L."/>
            <person name="Wei D."/>
            <person name="Dai S."/>
            <person name="Zhou R."/>
        </authorList>
    </citation>
    <scope>NUCLEOTIDE SEQUENCE [LARGE SCALE GENOMIC DNA]</scope>
    <source>
        <strain evidence="1">BV-YZ2020</strain>
    </source>
</reference>
<organism evidence="1 2">
    <name type="scientific">Bauhinia variegata</name>
    <name type="common">Purple orchid tree</name>
    <name type="synonym">Phanera variegata</name>
    <dbReference type="NCBI Taxonomy" id="167791"/>
    <lineage>
        <taxon>Eukaryota</taxon>
        <taxon>Viridiplantae</taxon>
        <taxon>Streptophyta</taxon>
        <taxon>Embryophyta</taxon>
        <taxon>Tracheophyta</taxon>
        <taxon>Spermatophyta</taxon>
        <taxon>Magnoliopsida</taxon>
        <taxon>eudicotyledons</taxon>
        <taxon>Gunneridae</taxon>
        <taxon>Pentapetalae</taxon>
        <taxon>rosids</taxon>
        <taxon>fabids</taxon>
        <taxon>Fabales</taxon>
        <taxon>Fabaceae</taxon>
        <taxon>Cercidoideae</taxon>
        <taxon>Cercideae</taxon>
        <taxon>Bauhiniinae</taxon>
        <taxon>Bauhinia</taxon>
    </lineage>
</organism>
<comment type="caution">
    <text evidence="1">The sequence shown here is derived from an EMBL/GenBank/DDBJ whole genome shotgun (WGS) entry which is preliminary data.</text>
</comment>
<name>A0ACB9Q2W5_BAUVA</name>
<evidence type="ECO:0000313" key="1">
    <source>
        <dbReference type="EMBL" id="KAI4355330.1"/>
    </source>
</evidence>
<proteinExistence type="predicted"/>
<dbReference type="EMBL" id="CM039427">
    <property type="protein sequence ID" value="KAI4355330.1"/>
    <property type="molecule type" value="Genomic_DNA"/>
</dbReference>
<protein>
    <submittedName>
        <fullName evidence="1">Uncharacterized protein</fullName>
    </submittedName>
</protein>
<dbReference type="Proteomes" id="UP000828941">
    <property type="component" value="Chromosome 2"/>
</dbReference>
<evidence type="ECO:0000313" key="2">
    <source>
        <dbReference type="Proteomes" id="UP000828941"/>
    </source>
</evidence>
<sequence length="1969" mass="221393">MDGENKLPGAVEDNPSYWFDACEDISCDLIDFDTGAVVPEQIDHNLNQEGLTCDFFGGIDQYLDSFKNGSDLPVVAQSNSILAENGETELAVDDCVLQSESLMAQSNAGHEDSFEKKGLVGQKRGRSGEVCEKSEVESNGFKLSNGGRKENGGQRKENGGGDLSREDDVDDEERGSQRARLGNYKNERHCSGRVNYHPKERERGPSRKRSRDWDDNDKREKDNLWKREHYNGSNKRDARDRDWRDRESRGYWERVKPGSNEMVFRLGTWEVDRNREGKMANDTKQECDGRVEKKSEESKDRVPEEQARQYQLDVLEQAKKKNTIAFLETGAGKTLIAVLLMKSIHENLLKQNKKMLAVFLVPKVPLVYQQAEVIRERTGYQVGHYCGEMGQDFWDARRWQREFEAKHVLVMTAQILLNILRHSIIKMEAINLLIMDECHHAVKKHPYSLVMSEFYHTTPKEKRPSVFGMTASPVNLKGVSSQVDCAIKIRNLESKLDSIVSTIKDRKELEKHVPMPSEIVVEYDKATSLYYLHEQIKRMEVEVEEAAKSSSRRSKWQFMGARDAGAKEELRQVYGVSERTESDGAANLIQKLRAINYALGELGQWCAYKVSHSFLTALQNDERANYQLDVKFQESYLKKVVSLLQCQLSEGAASDKNGGVADSKGGVTLDSSAPDDIEEGELPDSHVVSGGEHVDVIIGAAVADGKVTPKVQALIKILLKYQHTEDFRAIIFVERVVSALVLPKVFAELPSLSFVKCASLIGHNNSQEMRTCQMQDTISKFRDGRVTLLVATSVAEEGLDIRQCNVVIRFDLAKTVLAYIQSRGRARKPGSDYILMVERGNLSHEAFLRNARNSEETLRREAIQRTDLSNLKDTSRLISVDTRPGTVYQVESTGAVVSLNSAVGLIHFYCSQLPSDRYSILRPEFIMEKHEKPGCPIEYSCKLQLPCNAPFEILQGPICSSMRLAQQAVCLDACKKLHEMGAFTDMLLPDKGSGEDKEKAEQNDEGDPLPGTARHREFYPEGVADILKGEWILSAKDACKDSKKLHLYMYAVKCVNVGHSKDSFLTQVSDFAVLFGNELDAEVLSMSMDLFIARTMTTKASLVFRGSIDITESQLASLKSFHVRLMSIVLDVDVEPSTTPWDPAKAYLFVPMVSDKSLDPVNQVDWDLVETIIGADAWSNPLQRARPDVYLGTNERTLGGDRREYGFGKLRHGMAFGQKSHPTYGIRGAVAQFDVVKASGLVPNRNAMQMEKNMSFTTKEKLIMADTCTNAEDLVGRVVTAAHSGKRFYVDSICKDMTAENSFPRKENYLGPLEYSSYADYYKQKYGVDLIYKQQPLIRGRGVSYCKNLLSPRFEHSEEHEGESEENHDKTYYVFLPPELCLVHPLPGSLVRGAQRLPSIMRRVESMLLAVQLKSMINYPVQASKILEALTAASCQETFCYERAELLGDAYLKWVVSRFLFLKYPQKHEGQLTRMRQQMVSNMVLYQYALSKGLQSYIQADRFAPSRWAAPGVLPVFDEDTKEGESTLFDQDGLMSKTGRMGLPDDEYEDDEMEDGELESDSSSYRVLSSKTLADVVEALIGVYYVEGGKNAANHLMKWIGIQVEFDPDEMECTRKLCNVPESILKSVDFNALEGALNIKFNDRGLLVEAITHASRPSSGVSCYQRLEFVGDAVLDHLITRHLFFTYTDLPPGRLTDLRAAAVNNENFARVAVKHNLHVHLRHGSSALEKQIREFVKEVQEELLKPGFNSFGLGDCKAPKVLGDIVESVAGAIFLDSGRDTGVVWKVFQPLLHPMVTPETLPMHPVRELQERCQQQAEGLEYKASRVGNLATVEVFIDGVPVGAAQNPQKKMAQKLAARNALAVLKEKEAVKTKEKDDENGKKKKNGNQTFTRQTLNDICLRRNWPMPFYRCVSEGGPAHAKRFTFAVRVNTTDRGWTDECIGEPMPSVKKAKDSAAVLLLELLNKLYT</sequence>
<accession>A0ACB9Q2W5</accession>